<dbReference type="GO" id="GO:0055085">
    <property type="term" value="P:transmembrane transport"/>
    <property type="evidence" value="ECO:0007669"/>
    <property type="project" value="InterPro"/>
</dbReference>
<dbReference type="PANTHER" id="PTHR33376">
    <property type="match status" value="1"/>
</dbReference>
<evidence type="ECO:0000256" key="2">
    <source>
        <dbReference type="SAM" id="SignalP"/>
    </source>
</evidence>
<proteinExistence type="predicted"/>
<feature type="chain" id="PRO_5007836374" evidence="2">
    <location>
        <begin position="35"/>
        <end position="356"/>
    </location>
</feature>
<dbReference type="RefSeq" id="WP_062769591.1">
    <property type="nucleotide sequence ID" value="NZ_CP121045.1"/>
</dbReference>
<dbReference type="InterPro" id="IPR018389">
    <property type="entry name" value="DctP_fam"/>
</dbReference>
<dbReference type="InterPro" id="IPR038404">
    <property type="entry name" value="TRAP_DctP_sf"/>
</dbReference>
<dbReference type="EMBL" id="LPZR01000214">
    <property type="protein sequence ID" value="KYO49840.1"/>
    <property type="molecule type" value="Genomic_DNA"/>
</dbReference>
<dbReference type="Gene3D" id="3.40.190.170">
    <property type="entry name" value="Bacterial extracellular solute-binding protein, family 7"/>
    <property type="match status" value="1"/>
</dbReference>
<evidence type="ECO:0000256" key="1">
    <source>
        <dbReference type="ARBA" id="ARBA00022729"/>
    </source>
</evidence>
<evidence type="ECO:0000313" key="3">
    <source>
        <dbReference type="EMBL" id="KYO49840.1"/>
    </source>
</evidence>
<organism evidence="3 4">
    <name type="scientific">Tistrella mobilis</name>
    <dbReference type="NCBI Taxonomy" id="171437"/>
    <lineage>
        <taxon>Bacteria</taxon>
        <taxon>Pseudomonadati</taxon>
        <taxon>Pseudomonadota</taxon>
        <taxon>Alphaproteobacteria</taxon>
        <taxon>Geminicoccales</taxon>
        <taxon>Geminicoccaceae</taxon>
        <taxon>Tistrella</taxon>
    </lineage>
</organism>
<protein>
    <submittedName>
        <fullName evidence="3">C4-dicarboxylate ABC transporter</fullName>
    </submittedName>
</protein>
<dbReference type="Proteomes" id="UP000075787">
    <property type="component" value="Unassembled WGS sequence"/>
</dbReference>
<dbReference type="GeneID" id="97243934"/>
<dbReference type="PANTHER" id="PTHR33376:SF15">
    <property type="entry name" value="BLL6794 PROTEIN"/>
    <property type="match status" value="1"/>
</dbReference>
<dbReference type="OrthoDB" id="7822595at2"/>
<dbReference type="SUPFAM" id="SSF53850">
    <property type="entry name" value="Periplasmic binding protein-like II"/>
    <property type="match status" value="1"/>
</dbReference>
<name>A0A162JTA7_9PROT</name>
<dbReference type="CDD" id="cd13665">
    <property type="entry name" value="PBP2_TRAP_Dctp3_4"/>
    <property type="match status" value="1"/>
</dbReference>
<comment type="caution">
    <text evidence="3">The sequence shown here is derived from an EMBL/GenBank/DDBJ whole genome shotgun (WGS) entry which is preliminary data.</text>
</comment>
<dbReference type="NCBIfam" id="NF037995">
    <property type="entry name" value="TRAP_S1"/>
    <property type="match status" value="1"/>
</dbReference>
<sequence length="356" mass="38666">MTDIAIGWRRLATRMAAGVAGLVVAAGMAGQAAAAEVTLRLHHFFPPTSAVHSKYFTDWKQRVESQSGGRIEVKIYPAMQLGGTPPSLFDQARTGQADIIWTVVGYTPDRFPEAEVFDLPFLPRSAEITSQAAHEFAMKHLTSRFEGVKVIAAHTHSPGLIHTRDREVRTPEDMKGLKLRGPSRLINSFIEALGAEPVGMPVPQTAEALSRGVIDGTVLPMEGLDALRLQELVHRHMVFAGENALYTTMMLVAMNQAKYDGLPADLKKVIDDNAGIAEARAIGRVMDQADAPVVASIEKSTTNRIIALTPEETDRFRAVGAEVEKAWAERMTARGIDGPALIEEAKALVAKYAARP</sequence>
<evidence type="ECO:0000313" key="4">
    <source>
        <dbReference type="Proteomes" id="UP000075787"/>
    </source>
</evidence>
<accession>A0A162JTA7</accession>
<keyword evidence="1 2" id="KW-0732">Signal</keyword>
<gene>
    <name evidence="3" type="ORF">AUP44_15740</name>
</gene>
<dbReference type="Pfam" id="PF03480">
    <property type="entry name" value="DctP"/>
    <property type="match status" value="1"/>
</dbReference>
<feature type="signal peptide" evidence="2">
    <location>
        <begin position="1"/>
        <end position="34"/>
    </location>
</feature>
<reference evidence="3 4" key="1">
    <citation type="submission" date="2015-12" db="EMBL/GenBank/DDBJ databases">
        <title>Genome sequence of Tistrella mobilis MCCC 1A02139.</title>
        <authorList>
            <person name="Lu L."/>
            <person name="Lai Q."/>
            <person name="Shao Z."/>
            <person name="Qian P."/>
        </authorList>
    </citation>
    <scope>NUCLEOTIDE SEQUENCE [LARGE SCALE GENOMIC DNA]</scope>
    <source>
        <strain evidence="3 4">MCCC 1A02139</strain>
    </source>
</reference>
<dbReference type="AlphaFoldDB" id="A0A162JTA7"/>